<comment type="subunit">
    <text evidence="9">Homopentamer.</text>
</comment>
<evidence type="ECO:0000313" key="11">
    <source>
        <dbReference type="Proteomes" id="UP000199220"/>
    </source>
</evidence>
<dbReference type="PRINTS" id="PR01264">
    <property type="entry name" value="MECHCHANNEL"/>
</dbReference>
<evidence type="ECO:0000313" key="10">
    <source>
        <dbReference type="EMBL" id="SEE94042.1"/>
    </source>
</evidence>
<protein>
    <recommendedName>
        <fullName evidence="9">Large-conductance mechanosensitive channel</fullName>
    </recommendedName>
</protein>
<keyword evidence="3 9" id="KW-1003">Cell membrane</keyword>
<feature type="transmembrane region" description="Helical" evidence="9">
    <location>
        <begin position="12"/>
        <end position="35"/>
    </location>
</feature>
<dbReference type="SUPFAM" id="SSF81330">
    <property type="entry name" value="Gated mechanosensitive channel"/>
    <property type="match status" value="1"/>
</dbReference>
<dbReference type="PANTHER" id="PTHR30266:SF2">
    <property type="entry name" value="LARGE-CONDUCTANCE MECHANOSENSITIVE CHANNEL"/>
    <property type="match status" value="1"/>
</dbReference>
<organism evidence="10 11">
    <name type="scientific">Ruania alba</name>
    <dbReference type="NCBI Taxonomy" id="648782"/>
    <lineage>
        <taxon>Bacteria</taxon>
        <taxon>Bacillati</taxon>
        <taxon>Actinomycetota</taxon>
        <taxon>Actinomycetes</taxon>
        <taxon>Micrococcales</taxon>
        <taxon>Ruaniaceae</taxon>
        <taxon>Ruania</taxon>
    </lineage>
</organism>
<dbReference type="GO" id="GO:0005886">
    <property type="term" value="C:plasma membrane"/>
    <property type="evidence" value="ECO:0007669"/>
    <property type="project" value="UniProtKB-SubCell"/>
</dbReference>
<evidence type="ECO:0000256" key="8">
    <source>
        <dbReference type="ARBA" id="ARBA00023303"/>
    </source>
</evidence>
<dbReference type="GO" id="GO:0008381">
    <property type="term" value="F:mechanosensitive monoatomic ion channel activity"/>
    <property type="evidence" value="ECO:0007669"/>
    <property type="project" value="UniProtKB-UniRule"/>
</dbReference>
<evidence type="ECO:0000256" key="1">
    <source>
        <dbReference type="ARBA" id="ARBA00004141"/>
    </source>
</evidence>
<proteinExistence type="inferred from homology"/>
<name>A0A1H5MXG1_9MICO</name>
<keyword evidence="8 9" id="KW-0407">Ion channel</keyword>
<feature type="transmembrane region" description="Helical" evidence="9">
    <location>
        <begin position="72"/>
        <end position="97"/>
    </location>
</feature>
<reference evidence="11" key="1">
    <citation type="submission" date="2016-10" db="EMBL/GenBank/DDBJ databases">
        <authorList>
            <person name="Varghese N."/>
            <person name="Submissions S."/>
        </authorList>
    </citation>
    <scope>NUCLEOTIDE SEQUENCE [LARGE SCALE GENOMIC DNA]</scope>
    <source>
        <strain evidence="11">DSM 21368</strain>
    </source>
</reference>
<dbReference type="RefSeq" id="WP_089774566.1">
    <property type="nucleotide sequence ID" value="NZ_FNTX01000002.1"/>
</dbReference>
<keyword evidence="6 9" id="KW-0406">Ion transport</keyword>
<dbReference type="OrthoDB" id="9810350at2"/>
<dbReference type="Pfam" id="PF01741">
    <property type="entry name" value="MscL"/>
    <property type="match status" value="1"/>
</dbReference>
<dbReference type="HAMAP" id="MF_00115">
    <property type="entry name" value="MscL"/>
    <property type="match status" value="1"/>
</dbReference>
<keyword evidence="11" id="KW-1185">Reference proteome</keyword>
<gene>
    <name evidence="9" type="primary">mscL</name>
    <name evidence="10" type="ORF">SAMN04488554_3734</name>
</gene>
<evidence type="ECO:0000256" key="3">
    <source>
        <dbReference type="ARBA" id="ARBA00022475"/>
    </source>
</evidence>
<evidence type="ECO:0000256" key="7">
    <source>
        <dbReference type="ARBA" id="ARBA00023136"/>
    </source>
</evidence>
<dbReference type="InterPro" id="IPR036019">
    <property type="entry name" value="MscL_channel"/>
</dbReference>
<comment type="similarity">
    <text evidence="9">Belongs to the MscL family.</text>
</comment>
<keyword evidence="4 9" id="KW-0812">Transmembrane</keyword>
<dbReference type="AlphaFoldDB" id="A0A1H5MXG1"/>
<dbReference type="EMBL" id="FNTX01000002">
    <property type="protein sequence ID" value="SEE94042.1"/>
    <property type="molecule type" value="Genomic_DNA"/>
</dbReference>
<dbReference type="InterPro" id="IPR037673">
    <property type="entry name" value="MSC/AndL"/>
</dbReference>
<dbReference type="InterPro" id="IPR001185">
    <property type="entry name" value="MS_channel"/>
</dbReference>
<evidence type="ECO:0000256" key="2">
    <source>
        <dbReference type="ARBA" id="ARBA00022448"/>
    </source>
</evidence>
<comment type="function">
    <text evidence="9">Channel that opens in response to stretch forces in the membrane lipid bilayer. May participate in the regulation of osmotic pressure changes within the cell.</text>
</comment>
<sequence length="136" mass="14336">MLQGFKDFIARGNAIDLAVGVVIGAAFGAVVTALVDNVLNPLIAGIFGQPNLDRIWVITVRAAEGETPATEILVGTVLTALINFLLVAAAIYFVVVVPMNKLAERRAMGEEPEPEAPAEDVALLTEIRDLLAGKKA</sequence>
<comment type="subcellular location">
    <subcellularLocation>
        <location evidence="9">Cell membrane</location>
        <topology evidence="9">Multi-pass membrane protein</topology>
    </subcellularLocation>
    <subcellularLocation>
        <location evidence="1">Membrane</location>
        <topology evidence="1">Multi-pass membrane protein</topology>
    </subcellularLocation>
</comment>
<dbReference type="NCBIfam" id="TIGR00220">
    <property type="entry name" value="mscL"/>
    <property type="match status" value="1"/>
</dbReference>
<evidence type="ECO:0000256" key="5">
    <source>
        <dbReference type="ARBA" id="ARBA00022989"/>
    </source>
</evidence>
<keyword evidence="5 9" id="KW-1133">Transmembrane helix</keyword>
<evidence type="ECO:0000256" key="6">
    <source>
        <dbReference type="ARBA" id="ARBA00023065"/>
    </source>
</evidence>
<keyword evidence="7 9" id="KW-0472">Membrane</keyword>
<dbReference type="PANTHER" id="PTHR30266">
    <property type="entry name" value="MECHANOSENSITIVE CHANNEL MSCL"/>
    <property type="match status" value="1"/>
</dbReference>
<dbReference type="Proteomes" id="UP000199220">
    <property type="component" value="Unassembled WGS sequence"/>
</dbReference>
<dbReference type="STRING" id="648782.SAMN04488554_3734"/>
<evidence type="ECO:0000256" key="9">
    <source>
        <dbReference type="HAMAP-Rule" id="MF_00115"/>
    </source>
</evidence>
<accession>A0A1H5MXG1</accession>
<evidence type="ECO:0000256" key="4">
    <source>
        <dbReference type="ARBA" id="ARBA00022692"/>
    </source>
</evidence>
<dbReference type="Gene3D" id="1.10.1200.120">
    <property type="entry name" value="Large-conductance mechanosensitive channel, MscL, domain 1"/>
    <property type="match status" value="1"/>
</dbReference>
<keyword evidence="2 9" id="KW-0813">Transport</keyword>